<proteinExistence type="predicted"/>
<accession>A0A6I9W9B1</accession>
<protein>
    <submittedName>
        <fullName evidence="4">LOW QUALITY PROTEIN: uncharacterized protein LOC105425982</fullName>
    </submittedName>
</protein>
<dbReference type="Proteomes" id="UP000504615">
    <property type="component" value="Unplaced"/>
</dbReference>
<sequence>MEQKIDRCFYGAGQQARLADDHVRNFSRGTGIMSDVKDALPALCKYINSLIHVDLIPEHLRLAKYNVPDKSAAETLWNTLRILSYHAAKEKRSDIDFRDYDALSAVRLHLAFLQYPVIEFYSLSKQNGEHNRDALIALAWLLGTQDVLTAILRAKLTDSVLGAECSSANPPEPPSLITVPDDESLSTDARLSRIVHLNTTVNLNLREINELTCERAKLTSKVHAASIGVSGLPHLSVSELALTKHLARAQVLGDGGGKNTEEDRRRLREFREIGVLLDARAKWLRKRHIFFDWMTTVLQEHKKSMESNPVVISTQELLAFSSLLRHVIRDKLRDSTSEISGGHGNTISNCPSRANRSQCDNIEAQNWIDDLNERQNREEENFQQNKERLVDELREMLKLIPSVVHV</sequence>
<evidence type="ECO:0000313" key="4">
    <source>
        <dbReference type="RefSeq" id="XP_011635328.1"/>
    </source>
</evidence>
<evidence type="ECO:0000259" key="2">
    <source>
        <dbReference type="Pfam" id="PF14970"/>
    </source>
</evidence>
<feature type="domain" description="Tubulin epsilon and delta complex protein 1" evidence="2">
    <location>
        <begin position="114"/>
        <end position="299"/>
    </location>
</feature>
<dbReference type="PANTHER" id="PTHR35076:SF1">
    <property type="entry name" value="TUBULIN EPSILON AND DELTA COMPLEX PROTEIN 1"/>
    <property type="match status" value="1"/>
</dbReference>
<dbReference type="RefSeq" id="XP_011635328.1">
    <property type="nucleotide sequence ID" value="XM_011637026.2"/>
</dbReference>
<feature type="coiled-coil region" evidence="1">
    <location>
        <begin position="368"/>
        <end position="399"/>
    </location>
</feature>
<dbReference type="KEGG" id="pbar:105425982"/>
<gene>
    <name evidence="4" type="primary">LOC105425982</name>
</gene>
<dbReference type="AlphaFoldDB" id="A0A6I9W9B1"/>
<dbReference type="InterPro" id="IPR043535">
    <property type="entry name" value="TEDC1"/>
</dbReference>
<dbReference type="Pfam" id="PF14970">
    <property type="entry name" value="TEDC1"/>
    <property type="match status" value="1"/>
</dbReference>
<dbReference type="PANTHER" id="PTHR35076">
    <property type="entry name" value="TUBULIN EPSILON AND DELTA COMPLEX PROTEIN 1"/>
    <property type="match status" value="1"/>
</dbReference>
<evidence type="ECO:0000256" key="1">
    <source>
        <dbReference type="SAM" id="Coils"/>
    </source>
</evidence>
<reference evidence="4" key="1">
    <citation type="submission" date="2025-08" db="UniProtKB">
        <authorList>
            <consortium name="RefSeq"/>
        </authorList>
    </citation>
    <scope>IDENTIFICATION</scope>
</reference>
<evidence type="ECO:0000313" key="3">
    <source>
        <dbReference type="Proteomes" id="UP000504615"/>
    </source>
</evidence>
<name>A0A6I9W9B1_9HYME</name>
<keyword evidence="1" id="KW-0175">Coiled coil</keyword>
<dbReference type="GeneID" id="105425982"/>
<dbReference type="OrthoDB" id="9906141at2759"/>
<keyword evidence="3" id="KW-1185">Reference proteome</keyword>
<dbReference type="InterPro" id="IPR027996">
    <property type="entry name" value="TEDC1_dom"/>
</dbReference>
<organism evidence="3 4">
    <name type="scientific">Pogonomyrmex barbatus</name>
    <name type="common">red harvester ant</name>
    <dbReference type="NCBI Taxonomy" id="144034"/>
    <lineage>
        <taxon>Eukaryota</taxon>
        <taxon>Metazoa</taxon>
        <taxon>Ecdysozoa</taxon>
        <taxon>Arthropoda</taxon>
        <taxon>Hexapoda</taxon>
        <taxon>Insecta</taxon>
        <taxon>Pterygota</taxon>
        <taxon>Neoptera</taxon>
        <taxon>Endopterygota</taxon>
        <taxon>Hymenoptera</taxon>
        <taxon>Apocrita</taxon>
        <taxon>Aculeata</taxon>
        <taxon>Formicoidea</taxon>
        <taxon>Formicidae</taxon>
        <taxon>Myrmicinae</taxon>
        <taxon>Pogonomyrmex</taxon>
    </lineage>
</organism>